<evidence type="ECO:0008006" key="6">
    <source>
        <dbReference type="Google" id="ProtNLM"/>
    </source>
</evidence>
<dbReference type="Pfam" id="PF07847">
    <property type="entry name" value="PCO_ADO"/>
    <property type="match status" value="1"/>
</dbReference>
<dbReference type="InterPro" id="IPR011051">
    <property type="entry name" value="RmlC_Cupin_sf"/>
</dbReference>
<accession>A0A077ZUQ9</accession>
<gene>
    <name evidence="4" type="primary">Contig14023.g14953</name>
    <name evidence="4" type="ORF">STYLEM_1141</name>
</gene>
<evidence type="ECO:0000313" key="4">
    <source>
        <dbReference type="EMBL" id="CDW72186.1"/>
    </source>
</evidence>
<dbReference type="InterPro" id="IPR014710">
    <property type="entry name" value="RmlC-like_jellyroll"/>
</dbReference>
<dbReference type="EMBL" id="CCKQ01001080">
    <property type="protein sequence ID" value="CDW72186.1"/>
    <property type="molecule type" value="Genomic_DNA"/>
</dbReference>
<dbReference type="Proteomes" id="UP000039865">
    <property type="component" value="Unassembled WGS sequence"/>
</dbReference>
<evidence type="ECO:0000313" key="5">
    <source>
        <dbReference type="Proteomes" id="UP000039865"/>
    </source>
</evidence>
<dbReference type="InParanoid" id="A0A077ZUQ9"/>
<dbReference type="GO" id="GO:0046872">
    <property type="term" value="F:metal ion binding"/>
    <property type="evidence" value="ECO:0007669"/>
    <property type="project" value="UniProtKB-KW"/>
</dbReference>
<evidence type="ECO:0000256" key="3">
    <source>
        <dbReference type="ARBA" id="ARBA00023004"/>
    </source>
</evidence>
<sequence length="255" mass="29377">MRKSLTLAAKLSSMSKSQGHCQSFLRNIEKEPASQMLVEELKQLDLRNLGILNVLDPYYFKKEGITKVEIERTEDYRVVMFCLPKGTKMYLHDHPNMAIYFQQIFGTMKIRCLDKINEKFQYNEISNDELLELTSSSKIISAKVSFNQVMKARASQVILPNRYNCHEMIALENSCFIDYQIPGYSAISASRKISYFEEIKLQNLPNLSKADFADNTLDCSNSVPENFTLLKYEGNSTQPPNDFIINEALFRGVYQ</sequence>
<dbReference type="PANTHER" id="PTHR22966:SF61">
    <property type="entry name" value="2-AMINOETHANETHIOL DIOXYGENASE"/>
    <property type="match status" value="1"/>
</dbReference>
<keyword evidence="3" id="KW-0408">Iron</keyword>
<dbReference type="InterPro" id="IPR012864">
    <property type="entry name" value="PCO/ADO"/>
</dbReference>
<keyword evidence="1" id="KW-0479">Metal-binding</keyword>
<name>A0A077ZUQ9_STYLE</name>
<reference evidence="4 5" key="1">
    <citation type="submission" date="2014-06" db="EMBL/GenBank/DDBJ databases">
        <authorList>
            <person name="Swart Estienne"/>
        </authorList>
    </citation>
    <scope>NUCLEOTIDE SEQUENCE [LARGE SCALE GENOMIC DNA]</scope>
    <source>
        <strain evidence="4 5">130c</strain>
    </source>
</reference>
<evidence type="ECO:0000256" key="1">
    <source>
        <dbReference type="ARBA" id="ARBA00022723"/>
    </source>
</evidence>
<evidence type="ECO:0000256" key="2">
    <source>
        <dbReference type="ARBA" id="ARBA00023002"/>
    </source>
</evidence>
<dbReference type="AlphaFoldDB" id="A0A077ZUQ9"/>
<dbReference type="GO" id="GO:0016702">
    <property type="term" value="F:oxidoreductase activity, acting on single donors with incorporation of molecular oxygen, incorporation of two atoms of oxygen"/>
    <property type="evidence" value="ECO:0007669"/>
    <property type="project" value="InterPro"/>
</dbReference>
<dbReference type="OrthoDB" id="271433at2759"/>
<organism evidence="4 5">
    <name type="scientific">Stylonychia lemnae</name>
    <name type="common">Ciliate</name>
    <dbReference type="NCBI Taxonomy" id="5949"/>
    <lineage>
        <taxon>Eukaryota</taxon>
        <taxon>Sar</taxon>
        <taxon>Alveolata</taxon>
        <taxon>Ciliophora</taxon>
        <taxon>Intramacronucleata</taxon>
        <taxon>Spirotrichea</taxon>
        <taxon>Stichotrichia</taxon>
        <taxon>Sporadotrichida</taxon>
        <taxon>Oxytrichidae</taxon>
        <taxon>Stylonychinae</taxon>
        <taxon>Stylonychia</taxon>
    </lineage>
</organism>
<keyword evidence="2" id="KW-0560">Oxidoreductase</keyword>
<protein>
    <recommendedName>
        <fullName evidence="6">Cysteine dioxygenase</fullName>
    </recommendedName>
</protein>
<dbReference type="Gene3D" id="2.60.120.10">
    <property type="entry name" value="Jelly Rolls"/>
    <property type="match status" value="1"/>
</dbReference>
<keyword evidence="5" id="KW-1185">Reference proteome</keyword>
<dbReference type="PANTHER" id="PTHR22966">
    <property type="entry name" value="2-AMINOETHANETHIOL DIOXYGENASE"/>
    <property type="match status" value="1"/>
</dbReference>
<proteinExistence type="predicted"/>
<dbReference type="SUPFAM" id="SSF51182">
    <property type="entry name" value="RmlC-like cupins"/>
    <property type="match status" value="1"/>
</dbReference>